<dbReference type="Gene3D" id="2.120.10.80">
    <property type="entry name" value="Kelch-type beta propeller"/>
    <property type="match status" value="1"/>
</dbReference>
<evidence type="ECO:0000313" key="2">
    <source>
        <dbReference type="EMBL" id="CAE7402147.1"/>
    </source>
</evidence>
<accession>A0A812QSZ7</accession>
<dbReference type="EMBL" id="CAJNDS010002266">
    <property type="protein sequence ID" value="CAE7402147.1"/>
    <property type="molecule type" value="Genomic_DNA"/>
</dbReference>
<reference evidence="2" key="1">
    <citation type="submission" date="2021-02" db="EMBL/GenBank/DDBJ databases">
        <authorList>
            <person name="Dougan E. K."/>
            <person name="Rhodes N."/>
            <person name="Thang M."/>
            <person name="Chan C."/>
        </authorList>
    </citation>
    <scope>NUCLEOTIDE SEQUENCE</scope>
</reference>
<gene>
    <name evidence="2" type="primary">Creg1</name>
    <name evidence="2" type="ORF">SNAT2548_LOCUS21888</name>
</gene>
<name>A0A812QSZ7_9DINO</name>
<comment type="caution">
    <text evidence="2">The sequence shown here is derived from an EMBL/GenBank/DDBJ whole genome shotgun (WGS) entry which is preliminary data.</text>
</comment>
<dbReference type="AlphaFoldDB" id="A0A812QSZ7"/>
<organism evidence="2 3">
    <name type="scientific">Symbiodinium natans</name>
    <dbReference type="NCBI Taxonomy" id="878477"/>
    <lineage>
        <taxon>Eukaryota</taxon>
        <taxon>Sar</taxon>
        <taxon>Alveolata</taxon>
        <taxon>Dinophyceae</taxon>
        <taxon>Suessiales</taxon>
        <taxon>Symbiodiniaceae</taxon>
        <taxon>Symbiodinium</taxon>
    </lineage>
</organism>
<protein>
    <submittedName>
        <fullName evidence="2">Creg1 protein</fullName>
    </submittedName>
</protein>
<evidence type="ECO:0000313" key="3">
    <source>
        <dbReference type="Proteomes" id="UP000604046"/>
    </source>
</evidence>
<dbReference type="OrthoDB" id="10389049at2759"/>
<keyword evidence="3" id="KW-1185">Reference proteome</keyword>
<evidence type="ECO:0000256" key="1">
    <source>
        <dbReference type="SAM" id="MobiDB-lite"/>
    </source>
</evidence>
<dbReference type="InterPro" id="IPR015915">
    <property type="entry name" value="Kelch-typ_b-propeller"/>
</dbReference>
<proteinExistence type="predicted"/>
<dbReference type="Proteomes" id="UP000604046">
    <property type="component" value="Unassembled WGS sequence"/>
</dbReference>
<sequence length="349" mass="38278">MPARAWRQGSWQVISPHEEGNPDGYGRRVHRKWRPRASFGLACAQAQRGFLLYVAGGEDASGHRLSDVWASQDGGAQWRCMSQAAPFGARASPALAALPKRPERVVLCGGMAASAELCHDVWVSEDAGYSWTQLARPPWAHITGRFRSALLALPPAAGEMAELSQTATVLMLGGCFIDGGDGAYGGFERLMHDVWEGRINFGKQAAEWSSWGTQTDDRGRPWARLGVDAASCARDGRRLVALLPGRPAVSEVALQRPTQEVESLHWRASQTFDGPSQCTLRVAASRNSLPRLLLAFPEGLLVSGPREWRRQLIFLLLLGLRLSTRHQIPEEIWRRKVLPGVLPAIPQSA</sequence>
<feature type="region of interest" description="Disordered" evidence="1">
    <location>
        <begin position="1"/>
        <end position="26"/>
    </location>
</feature>
<dbReference type="SUPFAM" id="SSF110296">
    <property type="entry name" value="Oligoxyloglucan reducing end-specific cellobiohydrolase"/>
    <property type="match status" value="1"/>
</dbReference>